<evidence type="ECO:0000259" key="5">
    <source>
        <dbReference type="Pfam" id="PF00185"/>
    </source>
</evidence>
<evidence type="ECO:0000313" key="8">
    <source>
        <dbReference type="Proteomes" id="UP001168821"/>
    </source>
</evidence>
<dbReference type="Pfam" id="PF02729">
    <property type="entry name" value="OTCace_N"/>
    <property type="match status" value="1"/>
</dbReference>
<dbReference type="InterPro" id="IPR006132">
    <property type="entry name" value="Asp/Orn_carbamoyltranf_P-bd"/>
</dbReference>
<accession>A0AA38HLH6</accession>
<protein>
    <recommendedName>
        <fullName evidence="2">ornithine carbamoyltransferase</fullName>
        <ecNumber evidence="2">2.1.3.3</ecNumber>
    </recommendedName>
</protein>
<dbReference type="EC" id="2.1.3.3" evidence="2"/>
<dbReference type="GO" id="GO:0019240">
    <property type="term" value="P:citrulline biosynthetic process"/>
    <property type="evidence" value="ECO:0007669"/>
    <property type="project" value="TreeGrafter"/>
</dbReference>
<comment type="similarity">
    <text evidence="1">Belongs to the aspartate/ornithine carbamoyltransferase superfamily. OTCase family.</text>
</comment>
<evidence type="ECO:0000259" key="6">
    <source>
        <dbReference type="Pfam" id="PF02729"/>
    </source>
</evidence>
<name>A0AA38HLH6_9CUCU</name>
<dbReference type="InterPro" id="IPR002292">
    <property type="entry name" value="Orn/put_carbamltrans"/>
</dbReference>
<comment type="catalytic activity">
    <reaction evidence="4">
        <text>carbamoyl phosphate + L-ornithine = L-citrulline + phosphate + H(+)</text>
        <dbReference type="Rhea" id="RHEA:19513"/>
        <dbReference type="ChEBI" id="CHEBI:15378"/>
        <dbReference type="ChEBI" id="CHEBI:43474"/>
        <dbReference type="ChEBI" id="CHEBI:46911"/>
        <dbReference type="ChEBI" id="CHEBI:57743"/>
        <dbReference type="ChEBI" id="CHEBI:58228"/>
        <dbReference type="EC" id="2.1.3.3"/>
    </reaction>
</comment>
<dbReference type="PRINTS" id="PR00102">
    <property type="entry name" value="OTCASE"/>
</dbReference>
<gene>
    <name evidence="7" type="ORF">Zmor_008902</name>
</gene>
<evidence type="ECO:0000313" key="7">
    <source>
        <dbReference type="EMBL" id="KAJ3636307.1"/>
    </source>
</evidence>
<evidence type="ECO:0000256" key="2">
    <source>
        <dbReference type="ARBA" id="ARBA00013007"/>
    </source>
</evidence>
<dbReference type="GO" id="GO:0016597">
    <property type="term" value="F:amino acid binding"/>
    <property type="evidence" value="ECO:0007669"/>
    <property type="project" value="InterPro"/>
</dbReference>
<comment type="caution">
    <text evidence="7">The sequence shown here is derived from an EMBL/GenBank/DDBJ whole genome shotgun (WGS) entry which is preliminary data.</text>
</comment>
<dbReference type="GO" id="GO:0004585">
    <property type="term" value="F:ornithine carbamoyltransferase activity"/>
    <property type="evidence" value="ECO:0007669"/>
    <property type="project" value="UniProtKB-EC"/>
</dbReference>
<dbReference type="AlphaFoldDB" id="A0AA38HLH6"/>
<dbReference type="PANTHER" id="PTHR45753">
    <property type="entry name" value="ORNITHINE CARBAMOYLTRANSFERASE, MITOCHONDRIAL"/>
    <property type="match status" value="1"/>
</dbReference>
<dbReference type="Pfam" id="PF00185">
    <property type="entry name" value="OTCace"/>
    <property type="match status" value="1"/>
</dbReference>
<keyword evidence="3" id="KW-0808">Transferase</keyword>
<dbReference type="PANTHER" id="PTHR45753:SF2">
    <property type="entry name" value="ORNITHINE CARBAMOYLTRANSFERASE"/>
    <property type="match status" value="1"/>
</dbReference>
<dbReference type="SUPFAM" id="SSF53671">
    <property type="entry name" value="Aspartate/ornithine carbamoyltransferase"/>
    <property type="match status" value="1"/>
</dbReference>
<evidence type="ECO:0000256" key="1">
    <source>
        <dbReference type="ARBA" id="ARBA00007805"/>
    </source>
</evidence>
<dbReference type="Gene3D" id="3.40.50.1370">
    <property type="entry name" value="Aspartate/ornithine carbamoyltransferase"/>
    <property type="match status" value="2"/>
</dbReference>
<dbReference type="EMBL" id="JALNTZ010000253">
    <property type="protein sequence ID" value="KAJ3636307.1"/>
    <property type="molecule type" value="Genomic_DNA"/>
</dbReference>
<dbReference type="Proteomes" id="UP001168821">
    <property type="component" value="Unassembled WGS sequence"/>
</dbReference>
<sequence length="169" mass="18474">EVAALDQGAHVTYIGADGSQMGIKESIADTARVLGRMYDAIEFRCFRQADCDELNKYAGVPVYNGLSELYHPTQMIADYMTIREKFGHDLKGKKVVFFGDARNNVANSLMICAAKLGVNFTACGPKELMPAKDLVAKCEAIAKETGAKLEFEEDPMKAAKGAHVLYTDI</sequence>
<dbReference type="InterPro" id="IPR036901">
    <property type="entry name" value="Asp/Orn_carbamoylTrfase_sf"/>
</dbReference>
<keyword evidence="8" id="KW-1185">Reference proteome</keyword>
<reference evidence="7" key="1">
    <citation type="journal article" date="2023" name="G3 (Bethesda)">
        <title>Whole genome assemblies of Zophobas morio and Tenebrio molitor.</title>
        <authorList>
            <person name="Kaur S."/>
            <person name="Stinson S.A."/>
            <person name="diCenzo G.C."/>
        </authorList>
    </citation>
    <scope>NUCLEOTIDE SEQUENCE</scope>
    <source>
        <strain evidence="7">QUZm001</strain>
    </source>
</reference>
<dbReference type="GO" id="GO:0042450">
    <property type="term" value="P:L-arginine biosynthetic process via ornithine"/>
    <property type="evidence" value="ECO:0007669"/>
    <property type="project" value="TreeGrafter"/>
</dbReference>
<feature type="non-terminal residue" evidence="7">
    <location>
        <position position="1"/>
    </location>
</feature>
<evidence type="ECO:0000256" key="3">
    <source>
        <dbReference type="ARBA" id="ARBA00022679"/>
    </source>
</evidence>
<evidence type="ECO:0000256" key="4">
    <source>
        <dbReference type="ARBA" id="ARBA00048772"/>
    </source>
</evidence>
<feature type="domain" description="Aspartate/ornithine carbamoyltransferase Asp/Orn-binding" evidence="5">
    <location>
        <begin position="91"/>
        <end position="168"/>
    </location>
</feature>
<dbReference type="InterPro" id="IPR006131">
    <property type="entry name" value="Asp_carbamoyltransf_Asp/Orn-bd"/>
</dbReference>
<organism evidence="7 8">
    <name type="scientific">Zophobas morio</name>
    <dbReference type="NCBI Taxonomy" id="2755281"/>
    <lineage>
        <taxon>Eukaryota</taxon>
        <taxon>Metazoa</taxon>
        <taxon>Ecdysozoa</taxon>
        <taxon>Arthropoda</taxon>
        <taxon>Hexapoda</taxon>
        <taxon>Insecta</taxon>
        <taxon>Pterygota</taxon>
        <taxon>Neoptera</taxon>
        <taxon>Endopterygota</taxon>
        <taxon>Coleoptera</taxon>
        <taxon>Polyphaga</taxon>
        <taxon>Cucujiformia</taxon>
        <taxon>Tenebrionidae</taxon>
        <taxon>Zophobas</taxon>
    </lineage>
</organism>
<proteinExistence type="inferred from homology"/>
<feature type="domain" description="Aspartate/ornithine carbamoyltransferase carbamoyl-P binding" evidence="6">
    <location>
        <begin position="1"/>
        <end position="84"/>
    </location>
</feature>